<feature type="coiled-coil region" evidence="1">
    <location>
        <begin position="154"/>
        <end position="188"/>
    </location>
</feature>
<dbReference type="EMBL" id="BART01009812">
    <property type="protein sequence ID" value="GAG81313.1"/>
    <property type="molecule type" value="Genomic_DNA"/>
</dbReference>
<comment type="caution">
    <text evidence="2">The sequence shown here is derived from an EMBL/GenBank/DDBJ whole genome shotgun (WGS) entry which is preliminary data.</text>
</comment>
<proteinExistence type="predicted"/>
<organism evidence="2">
    <name type="scientific">marine sediment metagenome</name>
    <dbReference type="NCBI Taxonomy" id="412755"/>
    <lineage>
        <taxon>unclassified sequences</taxon>
        <taxon>metagenomes</taxon>
        <taxon>ecological metagenomes</taxon>
    </lineage>
</organism>
<dbReference type="AlphaFoldDB" id="X1BAZ9"/>
<evidence type="ECO:0000313" key="2">
    <source>
        <dbReference type="EMBL" id="GAG81313.1"/>
    </source>
</evidence>
<gene>
    <name evidence="2" type="ORF">S01H4_21624</name>
</gene>
<keyword evidence="1" id="KW-0175">Coiled coil</keyword>
<reference evidence="2" key="1">
    <citation type="journal article" date="2014" name="Front. Microbiol.">
        <title>High frequency of phylogenetically diverse reductive dehalogenase-homologous genes in deep subseafloor sedimentary metagenomes.</title>
        <authorList>
            <person name="Kawai M."/>
            <person name="Futagami T."/>
            <person name="Toyoda A."/>
            <person name="Takaki Y."/>
            <person name="Nishi S."/>
            <person name="Hori S."/>
            <person name="Arai W."/>
            <person name="Tsubouchi T."/>
            <person name="Morono Y."/>
            <person name="Uchiyama I."/>
            <person name="Ito T."/>
            <person name="Fujiyama A."/>
            <person name="Inagaki F."/>
            <person name="Takami H."/>
        </authorList>
    </citation>
    <scope>NUCLEOTIDE SEQUENCE</scope>
    <source>
        <strain evidence="2">Expedition CK06-06</strain>
    </source>
</reference>
<evidence type="ECO:0000256" key="1">
    <source>
        <dbReference type="SAM" id="Coils"/>
    </source>
</evidence>
<accession>X1BAZ9</accession>
<name>X1BAZ9_9ZZZZ</name>
<protein>
    <submittedName>
        <fullName evidence="2">Uncharacterized protein</fullName>
    </submittedName>
</protein>
<sequence>MDKSFADSLEAYHNEKSIGKILETAKQERDRLSRQLKNPIFDEFSELEDKDKSFRTNLNFLDSLTDILTEYENIINGNPTPVIPDKLSSDPSIKRVNNLIETVKKDLVKSINDQSEKLNETKKLITDEYKNWKDIFDDKKIKFQEQIKLLGGDSQILEEKRKLKLKEIEELENKLRIIKQKANQIKSINIARNKKLVELENIYKGYFKEREDKCKFFEKASNNKLKVTIKKSNI</sequence>